<dbReference type="PRINTS" id="PR01249">
    <property type="entry name" value="RIBOSOMALL31"/>
</dbReference>
<dbReference type="InterPro" id="IPR002150">
    <property type="entry name" value="Ribosomal_bL31"/>
</dbReference>
<dbReference type="AlphaFoldDB" id="A0A0C1W451"/>
<dbReference type="GO" id="GO:0003735">
    <property type="term" value="F:structural constituent of ribosome"/>
    <property type="evidence" value="ECO:0007669"/>
    <property type="project" value="InterPro"/>
</dbReference>
<evidence type="ECO:0000256" key="8">
    <source>
        <dbReference type="ARBA" id="ARBA00035687"/>
    </source>
</evidence>
<dbReference type="SUPFAM" id="SSF143800">
    <property type="entry name" value="L28p-like"/>
    <property type="match status" value="1"/>
</dbReference>
<dbReference type="PROSITE" id="PS01143">
    <property type="entry name" value="RIBOSOMAL_L31"/>
    <property type="match status" value="1"/>
</dbReference>
<keyword evidence="4 9" id="KW-0862">Zinc</keyword>
<evidence type="ECO:0000256" key="6">
    <source>
        <dbReference type="ARBA" id="ARBA00022980"/>
    </source>
</evidence>
<dbReference type="Pfam" id="PF01197">
    <property type="entry name" value="Ribosomal_L31"/>
    <property type="match status" value="1"/>
</dbReference>
<keyword evidence="9" id="KW-0479">Metal-binding</keyword>
<dbReference type="Proteomes" id="UP000031586">
    <property type="component" value="Unassembled WGS sequence"/>
</dbReference>
<dbReference type="GO" id="GO:0005840">
    <property type="term" value="C:ribosome"/>
    <property type="evidence" value="ECO:0007669"/>
    <property type="project" value="UniProtKB-KW"/>
</dbReference>
<reference evidence="10 11" key="1">
    <citation type="submission" date="2014-07" db="EMBL/GenBank/DDBJ databases">
        <title>Unique and conserved regions in Vibrio harveyi and related species in comparison with the shrimp pathogen Vibrio harveyi CAIM 1792.</title>
        <authorList>
            <person name="Espinoza-Valles I."/>
            <person name="Vora G."/>
            <person name="Leekitcharoenphon P."/>
            <person name="Ussery D."/>
            <person name="Hoj L."/>
            <person name="Gomez-Gil B."/>
        </authorList>
    </citation>
    <scope>NUCLEOTIDE SEQUENCE [LARGE SCALE GENOMIC DNA]</scope>
    <source>
        <strain evidence="11">CAIM 1854 / LMG 25443</strain>
    </source>
</reference>
<comment type="function">
    <text evidence="9">Binds the 23S rRNA.</text>
</comment>
<dbReference type="InterPro" id="IPR034704">
    <property type="entry name" value="Ribosomal_bL28/bL31-like_sf"/>
</dbReference>
<protein>
    <recommendedName>
        <fullName evidence="8 9">Large ribosomal subunit protein bL31</fullName>
    </recommendedName>
</protein>
<dbReference type="NCBIfam" id="NF001809">
    <property type="entry name" value="PRK00528.1"/>
    <property type="match status" value="1"/>
</dbReference>
<evidence type="ECO:0000256" key="3">
    <source>
        <dbReference type="ARBA" id="ARBA00022730"/>
    </source>
</evidence>
<dbReference type="GeneID" id="83583125"/>
<comment type="similarity">
    <text evidence="1 9">Belongs to the bacterial ribosomal protein bL31 family. Type A subfamily.</text>
</comment>
<feature type="binding site" evidence="9">
    <location>
        <position position="38"/>
    </location>
    <ligand>
        <name>Zn(2+)</name>
        <dbReference type="ChEBI" id="CHEBI:29105"/>
    </ligand>
</feature>
<dbReference type="GO" id="GO:0019843">
    <property type="term" value="F:rRNA binding"/>
    <property type="evidence" value="ECO:0007669"/>
    <property type="project" value="UniProtKB-KW"/>
</dbReference>
<gene>
    <name evidence="9 10" type="primary">rpmE</name>
    <name evidence="10" type="ORF">H735_20605</name>
</gene>
<evidence type="ECO:0000256" key="4">
    <source>
        <dbReference type="ARBA" id="ARBA00022833"/>
    </source>
</evidence>
<evidence type="ECO:0000256" key="9">
    <source>
        <dbReference type="HAMAP-Rule" id="MF_00501"/>
    </source>
</evidence>
<feature type="binding site" evidence="9">
    <location>
        <position position="18"/>
    </location>
    <ligand>
        <name>Zn(2+)</name>
        <dbReference type="ChEBI" id="CHEBI:29105"/>
    </ligand>
</feature>
<evidence type="ECO:0000256" key="7">
    <source>
        <dbReference type="ARBA" id="ARBA00023274"/>
    </source>
</evidence>
<organism evidence="10 11">
    <name type="scientific">Vibrio owensii CAIM 1854 = LMG 25443</name>
    <dbReference type="NCBI Taxonomy" id="1229493"/>
    <lineage>
        <taxon>Bacteria</taxon>
        <taxon>Pseudomonadati</taxon>
        <taxon>Pseudomonadota</taxon>
        <taxon>Gammaproteobacteria</taxon>
        <taxon>Vibrionales</taxon>
        <taxon>Vibrionaceae</taxon>
        <taxon>Vibrio</taxon>
    </lineage>
</organism>
<evidence type="ECO:0000313" key="11">
    <source>
        <dbReference type="Proteomes" id="UP000031586"/>
    </source>
</evidence>
<dbReference type="HAMAP" id="MF_00501">
    <property type="entry name" value="Ribosomal_bL31_1"/>
    <property type="match status" value="1"/>
</dbReference>
<evidence type="ECO:0000256" key="5">
    <source>
        <dbReference type="ARBA" id="ARBA00022884"/>
    </source>
</evidence>
<comment type="cofactor">
    <cofactor evidence="9">
        <name>Zn(2+)</name>
        <dbReference type="ChEBI" id="CHEBI:29105"/>
    </cofactor>
    <text evidence="9">Binds 1 zinc ion per subunit.</text>
</comment>
<sequence length="73" mass="8084">MKAGIHPEYKAITATCSCGNSFEFKSTLAKESIHLDVCDKCHPFYTGKQRIVDTGGRVDRFNKRFGALSSGKK</sequence>
<dbReference type="PATRIC" id="fig|1229493.5.peg.3517"/>
<dbReference type="EMBL" id="JPRD01000041">
    <property type="protein sequence ID" value="KIF51197.1"/>
    <property type="molecule type" value="Genomic_DNA"/>
</dbReference>
<proteinExistence type="inferred from homology"/>
<evidence type="ECO:0000256" key="1">
    <source>
        <dbReference type="ARBA" id="ARBA00009296"/>
    </source>
</evidence>
<dbReference type="GO" id="GO:0046872">
    <property type="term" value="F:metal ion binding"/>
    <property type="evidence" value="ECO:0007669"/>
    <property type="project" value="UniProtKB-KW"/>
</dbReference>
<keyword evidence="3 9" id="KW-0699">rRNA-binding</keyword>
<keyword evidence="7 9" id="KW-0687">Ribonucleoprotein</keyword>
<comment type="subunit">
    <text evidence="2 9">Part of the 50S ribosomal subunit.</text>
</comment>
<evidence type="ECO:0000256" key="2">
    <source>
        <dbReference type="ARBA" id="ARBA00011838"/>
    </source>
</evidence>
<keyword evidence="6 9" id="KW-0689">Ribosomal protein</keyword>
<name>A0A0C1W451_9VIBR</name>
<dbReference type="NCBIfam" id="NF000612">
    <property type="entry name" value="PRK00019.1"/>
    <property type="match status" value="1"/>
</dbReference>
<accession>A0A0C1W451</accession>
<dbReference type="NCBIfam" id="TIGR00105">
    <property type="entry name" value="L31"/>
    <property type="match status" value="1"/>
</dbReference>
<dbReference type="Gene3D" id="4.10.830.30">
    <property type="entry name" value="Ribosomal protein L31"/>
    <property type="match status" value="1"/>
</dbReference>
<dbReference type="InterPro" id="IPR027491">
    <property type="entry name" value="Ribosomal_bL31_A"/>
</dbReference>
<dbReference type="PANTHER" id="PTHR33280">
    <property type="entry name" value="50S RIBOSOMAL PROTEIN L31, CHLOROPLASTIC"/>
    <property type="match status" value="1"/>
</dbReference>
<keyword evidence="5 9" id="KW-0694">RNA-binding</keyword>
<evidence type="ECO:0000313" key="10">
    <source>
        <dbReference type="EMBL" id="KIF51197.1"/>
    </source>
</evidence>
<feature type="binding site" evidence="9">
    <location>
        <position position="16"/>
    </location>
    <ligand>
        <name>Zn(2+)</name>
        <dbReference type="ChEBI" id="CHEBI:29105"/>
    </ligand>
</feature>
<dbReference type="PANTHER" id="PTHR33280:SF6">
    <property type="entry name" value="LARGE RIBOSOMAL SUBUNIT PROTEIN BL31A"/>
    <property type="match status" value="1"/>
</dbReference>
<feature type="binding site" evidence="9">
    <location>
        <position position="41"/>
    </location>
    <ligand>
        <name>Zn(2+)</name>
        <dbReference type="ChEBI" id="CHEBI:29105"/>
    </ligand>
</feature>
<dbReference type="GO" id="GO:1990904">
    <property type="term" value="C:ribonucleoprotein complex"/>
    <property type="evidence" value="ECO:0007669"/>
    <property type="project" value="UniProtKB-KW"/>
</dbReference>
<dbReference type="RefSeq" id="WP_005450576.1">
    <property type="nucleotide sequence ID" value="NZ_BAOH01000058.1"/>
</dbReference>
<comment type="caution">
    <text evidence="10">The sequence shown here is derived from an EMBL/GenBank/DDBJ whole genome shotgun (WGS) entry which is preliminary data.</text>
</comment>
<dbReference type="InterPro" id="IPR042105">
    <property type="entry name" value="Ribosomal_bL31_sf"/>
</dbReference>
<dbReference type="GO" id="GO:0006412">
    <property type="term" value="P:translation"/>
    <property type="evidence" value="ECO:0007669"/>
    <property type="project" value="UniProtKB-UniRule"/>
</dbReference>